<dbReference type="Proteomes" id="UP000241890">
    <property type="component" value="Unassembled WGS sequence"/>
</dbReference>
<accession>A0A2R5GUV9</accession>
<name>A0A2R5GUV9_9STRA</name>
<feature type="region of interest" description="Disordered" evidence="1">
    <location>
        <begin position="227"/>
        <end position="254"/>
    </location>
</feature>
<keyword evidence="2" id="KW-0472">Membrane</keyword>
<organism evidence="3 4">
    <name type="scientific">Hondaea fermentalgiana</name>
    <dbReference type="NCBI Taxonomy" id="2315210"/>
    <lineage>
        <taxon>Eukaryota</taxon>
        <taxon>Sar</taxon>
        <taxon>Stramenopiles</taxon>
        <taxon>Bigyra</taxon>
        <taxon>Labyrinthulomycetes</taxon>
        <taxon>Thraustochytrida</taxon>
        <taxon>Thraustochytriidae</taxon>
        <taxon>Hondaea</taxon>
    </lineage>
</organism>
<feature type="transmembrane region" description="Helical" evidence="2">
    <location>
        <begin position="75"/>
        <end position="93"/>
    </location>
</feature>
<keyword evidence="2" id="KW-0812">Transmembrane</keyword>
<proteinExistence type="predicted"/>
<evidence type="ECO:0000256" key="1">
    <source>
        <dbReference type="SAM" id="MobiDB-lite"/>
    </source>
</evidence>
<feature type="transmembrane region" description="Helical" evidence="2">
    <location>
        <begin position="279"/>
        <end position="301"/>
    </location>
</feature>
<keyword evidence="4" id="KW-1185">Reference proteome</keyword>
<dbReference type="EMBL" id="BEYU01000206">
    <property type="protein sequence ID" value="GBG34637.1"/>
    <property type="molecule type" value="Genomic_DNA"/>
</dbReference>
<dbReference type="InParanoid" id="A0A2R5GUV9"/>
<gene>
    <name evidence="3" type="ORF">FCC1311_110941</name>
</gene>
<feature type="transmembrane region" description="Helical" evidence="2">
    <location>
        <begin position="387"/>
        <end position="407"/>
    </location>
</feature>
<feature type="transmembrane region" description="Helical" evidence="2">
    <location>
        <begin position="105"/>
        <end position="124"/>
    </location>
</feature>
<dbReference type="AlphaFoldDB" id="A0A2R5GUV9"/>
<feature type="transmembrane region" description="Helical" evidence="2">
    <location>
        <begin position="178"/>
        <end position="199"/>
    </location>
</feature>
<feature type="compositionally biased region" description="Polar residues" evidence="1">
    <location>
        <begin position="229"/>
        <end position="248"/>
    </location>
</feature>
<evidence type="ECO:0000313" key="4">
    <source>
        <dbReference type="Proteomes" id="UP000241890"/>
    </source>
</evidence>
<keyword evidence="2" id="KW-1133">Transmembrane helix</keyword>
<feature type="transmembrane region" description="Helical" evidence="2">
    <location>
        <begin position="342"/>
        <end position="366"/>
    </location>
</feature>
<protein>
    <submittedName>
        <fullName evidence="3">Uncharacterized protein</fullName>
    </submittedName>
</protein>
<feature type="transmembrane region" description="Helical" evidence="2">
    <location>
        <begin position="153"/>
        <end position="172"/>
    </location>
</feature>
<comment type="caution">
    <text evidence="3">The sequence shown here is derived from an EMBL/GenBank/DDBJ whole genome shotgun (WGS) entry which is preliminary data.</text>
</comment>
<sequence>MLARKVGSLLRHWPRWSLLLVLGRHFDVVEEFCRCESEFPRKRARSAAASEEDVFEFRRAARAGMREIPGGRVDVVLVLLCLSVALLLVRHFATPVMVDRFLGTGIALSALGIVVGFLFGVTGIQEETRLSKVAQQRQNADVHKDQSSSARSVLLTALQNAVLLGCFIVSTAPFTLPWLLAYFFPFELLCFAVFFTVILEVGNQVSALCHAPPGADYHQDQILEGDGTAQAQEESTDSASVSKDTSPSEFEDKIDQTRKDEKRHKYLKAYLLSDSGREWCGAFIALECGVIGFASLLSFAWELLLVWNLSSSATDELGSTRHHHILQSKTKHFAGLDWQMSYVIVMCGVGSTSAFLQAFWLTYAAGGRWLHFANGWAFFQPLRGGPTFVFLQVVAWSLYGVCLSLSVERLAPVILGALSSAFGMQLSSDLIAFASSVLVLSESAKRKKGTFCPG</sequence>
<evidence type="ECO:0000313" key="3">
    <source>
        <dbReference type="EMBL" id="GBG34637.1"/>
    </source>
</evidence>
<feature type="transmembrane region" description="Helical" evidence="2">
    <location>
        <begin position="413"/>
        <end position="440"/>
    </location>
</feature>
<reference evidence="3 4" key="1">
    <citation type="submission" date="2017-12" db="EMBL/GenBank/DDBJ databases">
        <title>Sequencing, de novo assembly and annotation of complete genome of a new Thraustochytrid species, strain FCC1311.</title>
        <authorList>
            <person name="Sedici K."/>
            <person name="Godart F."/>
            <person name="Aiese Cigliano R."/>
            <person name="Sanseverino W."/>
            <person name="Barakat M."/>
            <person name="Ortet P."/>
            <person name="Marechal E."/>
            <person name="Cagnac O."/>
            <person name="Amato A."/>
        </authorList>
    </citation>
    <scope>NUCLEOTIDE SEQUENCE [LARGE SCALE GENOMIC DNA]</scope>
</reference>
<evidence type="ECO:0000256" key="2">
    <source>
        <dbReference type="SAM" id="Phobius"/>
    </source>
</evidence>